<evidence type="ECO:0000259" key="12">
    <source>
        <dbReference type="Pfam" id="PF01502"/>
    </source>
</evidence>
<keyword evidence="5" id="KW-0028">Amino-acid biosynthesis</keyword>
<evidence type="ECO:0000256" key="2">
    <source>
        <dbReference type="ARBA" id="ARBA00001460"/>
    </source>
</evidence>
<dbReference type="InterPro" id="IPR038019">
    <property type="entry name" value="PRib_AMP_CycHydrolase_sf"/>
</dbReference>
<dbReference type="Gene3D" id="1.10.287.1080">
    <property type="entry name" value="MazG-like"/>
    <property type="match status" value="1"/>
</dbReference>
<dbReference type="FunFam" id="3.10.20.810:FF:000001">
    <property type="entry name" value="Histidine biosynthesis bifunctional protein HisIE"/>
    <property type="match status" value="1"/>
</dbReference>
<evidence type="ECO:0000313" key="13">
    <source>
        <dbReference type="EMBL" id="CAD8581108.1"/>
    </source>
</evidence>
<dbReference type="InterPro" id="IPR002496">
    <property type="entry name" value="PRib_AMP_CycHydrolase_dom"/>
</dbReference>
<keyword evidence="6" id="KW-0547">Nucleotide-binding</keyword>
<keyword evidence="7" id="KW-0378">Hydrolase</keyword>
<dbReference type="Pfam" id="PF01503">
    <property type="entry name" value="PRA-PH"/>
    <property type="match status" value="1"/>
</dbReference>
<sequence length="307" mass="33692">MSSAMGAMASSRGVKTCVVKMDSARSARGATARTRAQAPAQGSSMRRERHTTRTNAYRHAFATGEAMDEAALKEFLDGLKYDVNGFVVAIAQDVDTGAILMQGFADRTAVEYTLKNRKATFWSRSQKKLWTKGETSGNFIEVQSVHLDCDRDSLIYLGIPSGPTCHTGAHTCYYKRVDGVGGAAAEKDGGRHAAEEALTTLYELEATIEARRVEQVDDDAKPSWTRRLLDNPELLCKKIREEAGELCQTWEEDEGKQAATNEMADVLYHSMVMLNKQGVPMSDVLAVLRQRFGTSGVAEKASRAPKK</sequence>
<gene>
    <name evidence="13" type="ORF">OMED0929_LOCUS3160</name>
</gene>
<evidence type="ECO:0000256" key="8">
    <source>
        <dbReference type="ARBA" id="ARBA00022840"/>
    </source>
</evidence>
<reference evidence="13" key="1">
    <citation type="submission" date="2021-01" db="EMBL/GenBank/DDBJ databases">
        <authorList>
            <person name="Corre E."/>
            <person name="Pelletier E."/>
            <person name="Niang G."/>
            <person name="Scheremetjew M."/>
            <person name="Finn R."/>
            <person name="Kale V."/>
            <person name="Holt S."/>
            <person name="Cochrane G."/>
            <person name="Meng A."/>
            <person name="Brown T."/>
            <person name="Cohen L."/>
        </authorList>
    </citation>
    <scope>NUCLEOTIDE SEQUENCE</scope>
    <source>
        <strain evidence="13">Clade-D-RCC2572</strain>
    </source>
</reference>
<feature type="compositionally biased region" description="Low complexity" evidence="11">
    <location>
        <begin position="28"/>
        <end position="42"/>
    </location>
</feature>
<evidence type="ECO:0000256" key="1">
    <source>
        <dbReference type="ARBA" id="ARBA00000024"/>
    </source>
</evidence>
<keyword evidence="9" id="KW-0368">Histidine biosynthesis</keyword>
<accession>A0A6U0E2I1</accession>
<dbReference type="InterPro" id="IPR008179">
    <property type="entry name" value="HisE"/>
</dbReference>
<evidence type="ECO:0000256" key="4">
    <source>
        <dbReference type="ARBA" id="ARBA00005204"/>
    </source>
</evidence>
<name>A0A6U0E2I1_9CHLO</name>
<dbReference type="PANTHER" id="PTHR42945">
    <property type="entry name" value="HISTIDINE BIOSYNTHESIS BIFUNCTIONAL PROTEIN"/>
    <property type="match status" value="1"/>
</dbReference>
<dbReference type="UniPathway" id="UPA00031">
    <property type="reaction ID" value="UER00007"/>
</dbReference>
<dbReference type="SUPFAM" id="SSF101386">
    <property type="entry name" value="all-alpha NTP pyrophosphatases"/>
    <property type="match status" value="1"/>
</dbReference>
<feature type="domain" description="Phosphoribosyl-AMP cyclohydrolase" evidence="12">
    <location>
        <begin position="101"/>
        <end position="174"/>
    </location>
</feature>
<evidence type="ECO:0000256" key="10">
    <source>
        <dbReference type="ARBA" id="ARBA00023268"/>
    </source>
</evidence>
<dbReference type="CDD" id="cd11534">
    <property type="entry name" value="NTP-PPase_HisIE_like"/>
    <property type="match status" value="1"/>
</dbReference>
<comment type="pathway">
    <text evidence="4">Amino-acid biosynthesis; L-histidine biosynthesis; L-histidine from 5-phospho-alpha-D-ribose 1-diphosphate: step 2/9.</text>
</comment>
<comment type="catalytic activity">
    <reaction evidence="2">
        <text>1-(5-phospho-beta-D-ribosyl)-ATP + H2O = 1-(5-phospho-beta-D-ribosyl)-5'-AMP + diphosphate + H(+)</text>
        <dbReference type="Rhea" id="RHEA:22828"/>
        <dbReference type="ChEBI" id="CHEBI:15377"/>
        <dbReference type="ChEBI" id="CHEBI:15378"/>
        <dbReference type="ChEBI" id="CHEBI:33019"/>
        <dbReference type="ChEBI" id="CHEBI:59457"/>
        <dbReference type="ChEBI" id="CHEBI:73183"/>
        <dbReference type="EC" id="3.6.1.31"/>
    </reaction>
</comment>
<dbReference type="SUPFAM" id="SSF141734">
    <property type="entry name" value="HisI-like"/>
    <property type="match status" value="1"/>
</dbReference>
<dbReference type="GO" id="GO:0005524">
    <property type="term" value="F:ATP binding"/>
    <property type="evidence" value="ECO:0007669"/>
    <property type="project" value="UniProtKB-KW"/>
</dbReference>
<dbReference type="InterPro" id="IPR021130">
    <property type="entry name" value="PRib-ATP_PPHydrolase-like"/>
</dbReference>
<dbReference type="Pfam" id="PF01502">
    <property type="entry name" value="PRA-CH"/>
    <property type="match status" value="1"/>
</dbReference>
<evidence type="ECO:0000256" key="3">
    <source>
        <dbReference type="ARBA" id="ARBA00005169"/>
    </source>
</evidence>
<feature type="region of interest" description="Disordered" evidence="11">
    <location>
        <begin position="28"/>
        <end position="52"/>
    </location>
</feature>
<evidence type="ECO:0000256" key="7">
    <source>
        <dbReference type="ARBA" id="ARBA00022801"/>
    </source>
</evidence>
<organism evidence="13">
    <name type="scientific">Ostreococcus mediterraneus</name>
    <dbReference type="NCBI Taxonomy" id="1486918"/>
    <lineage>
        <taxon>Eukaryota</taxon>
        <taxon>Viridiplantae</taxon>
        <taxon>Chlorophyta</taxon>
        <taxon>Mamiellophyceae</taxon>
        <taxon>Mamiellales</taxon>
        <taxon>Bathycoccaceae</taxon>
        <taxon>Ostreococcus</taxon>
    </lineage>
</organism>
<dbReference type="NCBIfam" id="TIGR03188">
    <property type="entry name" value="histidine_hisI"/>
    <property type="match status" value="1"/>
</dbReference>
<evidence type="ECO:0000256" key="6">
    <source>
        <dbReference type="ARBA" id="ARBA00022741"/>
    </source>
</evidence>
<evidence type="ECO:0000256" key="11">
    <source>
        <dbReference type="SAM" id="MobiDB-lite"/>
    </source>
</evidence>
<dbReference type="EMBL" id="HBEW01003776">
    <property type="protein sequence ID" value="CAD8581108.1"/>
    <property type="molecule type" value="Transcribed_RNA"/>
</dbReference>
<dbReference type="PANTHER" id="PTHR42945:SF1">
    <property type="entry name" value="HISTIDINE BIOSYNTHESIS BIFUNCTIONAL PROTEIN HIS7"/>
    <property type="match status" value="1"/>
</dbReference>
<dbReference type="GO" id="GO:0000105">
    <property type="term" value="P:L-histidine biosynthetic process"/>
    <property type="evidence" value="ECO:0007669"/>
    <property type="project" value="UniProtKB-UniPathway"/>
</dbReference>
<dbReference type="GO" id="GO:0004635">
    <property type="term" value="F:phosphoribosyl-AMP cyclohydrolase activity"/>
    <property type="evidence" value="ECO:0007669"/>
    <property type="project" value="UniProtKB-EC"/>
</dbReference>
<comment type="pathway">
    <text evidence="3">Amino-acid biosynthesis; L-histidine biosynthesis; L-histidine from 5-phospho-alpha-D-ribose 1-diphosphate: step 3/9.</text>
</comment>
<comment type="catalytic activity">
    <reaction evidence="1">
        <text>1-(5-phospho-beta-D-ribosyl)-5'-AMP + H2O = 1-(5-phospho-beta-D-ribosyl)-5-[(5-phospho-beta-D-ribosylamino)methylideneamino]imidazole-4-carboxamide</text>
        <dbReference type="Rhea" id="RHEA:20049"/>
        <dbReference type="ChEBI" id="CHEBI:15377"/>
        <dbReference type="ChEBI" id="CHEBI:58435"/>
        <dbReference type="ChEBI" id="CHEBI:59457"/>
        <dbReference type="EC" id="3.5.4.19"/>
    </reaction>
</comment>
<dbReference type="AlphaFoldDB" id="A0A6U0E2I1"/>
<evidence type="ECO:0000256" key="5">
    <source>
        <dbReference type="ARBA" id="ARBA00022605"/>
    </source>
</evidence>
<evidence type="ECO:0000256" key="9">
    <source>
        <dbReference type="ARBA" id="ARBA00023102"/>
    </source>
</evidence>
<proteinExistence type="predicted"/>
<keyword evidence="10" id="KW-0511">Multifunctional enzyme</keyword>
<protein>
    <recommendedName>
        <fullName evidence="12">Phosphoribosyl-AMP cyclohydrolase domain-containing protein</fullName>
    </recommendedName>
</protein>
<dbReference type="Gene3D" id="3.10.20.810">
    <property type="entry name" value="Phosphoribosyl-AMP cyclohydrolase"/>
    <property type="match status" value="1"/>
</dbReference>
<keyword evidence="8" id="KW-0067">ATP-binding</keyword>
<dbReference type="GO" id="GO:0004636">
    <property type="term" value="F:phosphoribosyl-ATP diphosphatase activity"/>
    <property type="evidence" value="ECO:0007669"/>
    <property type="project" value="UniProtKB-EC"/>
</dbReference>